<evidence type="ECO:0000313" key="1">
    <source>
        <dbReference type="EMBL" id="TMQ74228.1"/>
    </source>
</evidence>
<sequence length="516" mass="54777">MTGAWALDLPGRFACDRPAPGLRGAREPVSWFDTLVVTTGAGGGWDGFDAALVRAGARAELTRAAGTDLRPRADLMLGSGSRGLSDHALSLARGDTLGGIRLEAASGVRDGSSPGTGALAGAGRDQYDVSAALVRGPHRFAGAFAHRRSSATLRDEAGEQTRGEGGNGRYQYRRGRWQFVAAGERGYDRMVTTSGPVATGVRIGDENAASLEAERDGGRSRLAVRWAWRDTRVRSDLGLVPREGGGTQWLGGRWRGPLGDGRLEATLGVGRAQGIGGVKMAPSLAWDFTGGPWAGRLFLERVLTPVRTDLAAGQAPFLQDTWVGGIEAAGRAVGGARLDARFLTGRTRGRAVLGRIPLEALALRDGIRSDAKAYDFGLLSGEAVWRWRHAAVGLEGFVLARDDSPLQPRVDPGRGGRGFTEARFTLFRGDLHVRPRLEAGAIGPRASEATPSRAIPGFVTLSAGLELQLEDAVVLIEGRNLGGQVRSQVWVDPSTGVEALGSGRELRTTLTWRLWD</sequence>
<dbReference type="Proteomes" id="UP000319771">
    <property type="component" value="Unassembled WGS sequence"/>
</dbReference>
<gene>
    <name evidence="1" type="ORF">E6K81_00660</name>
</gene>
<dbReference type="AlphaFoldDB" id="A0A538UE96"/>
<proteinExistence type="predicted"/>
<protein>
    <recommendedName>
        <fullName evidence="3">TonB-dependent receptor</fullName>
    </recommendedName>
</protein>
<reference evidence="1 2" key="1">
    <citation type="journal article" date="2019" name="Nat. Microbiol.">
        <title>Mediterranean grassland soil C-N compound turnover is dependent on rainfall and depth, and is mediated by genomically divergent microorganisms.</title>
        <authorList>
            <person name="Diamond S."/>
            <person name="Andeer P.F."/>
            <person name="Li Z."/>
            <person name="Crits-Christoph A."/>
            <person name="Burstein D."/>
            <person name="Anantharaman K."/>
            <person name="Lane K.R."/>
            <person name="Thomas B.C."/>
            <person name="Pan C."/>
            <person name="Northen T.R."/>
            <person name="Banfield J.F."/>
        </authorList>
    </citation>
    <scope>NUCLEOTIDE SEQUENCE [LARGE SCALE GENOMIC DNA]</scope>
    <source>
        <strain evidence="1">WS_11</strain>
    </source>
</reference>
<dbReference type="EMBL" id="VBPB01000006">
    <property type="protein sequence ID" value="TMQ74228.1"/>
    <property type="molecule type" value="Genomic_DNA"/>
</dbReference>
<accession>A0A538UE96</accession>
<comment type="caution">
    <text evidence="1">The sequence shown here is derived from an EMBL/GenBank/DDBJ whole genome shotgun (WGS) entry which is preliminary data.</text>
</comment>
<evidence type="ECO:0000313" key="2">
    <source>
        <dbReference type="Proteomes" id="UP000319771"/>
    </source>
</evidence>
<name>A0A538UE96_UNCEI</name>
<evidence type="ECO:0008006" key="3">
    <source>
        <dbReference type="Google" id="ProtNLM"/>
    </source>
</evidence>
<organism evidence="1 2">
    <name type="scientific">Eiseniibacteriota bacterium</name>
    <dbReference type="NCBI Taxonomy" id="2212470"/>
    <lineage>
        <taxon>Bacteria</taxon>
        <taxon>Candidatus Eiseniibacteriota</taxon>
    </lineage>
</organism>